<sequence>MIYTEDQKPPISDNLKNKRAVFYKNNVHPITGFVENNTVRKSKFTSVVSLVSTEYNQFKNFQV</sequence>
<proteinExistence type="predicted"/>
<dbReference type="RefSeq" id="WP_386783577.1">
    <property type="nucleotide sequence ID" value="NZ_JBHTIC010000020.1"/>
</dbReference>
<evidence type="ECO:0000313" key="1">
    <source>
        <dbReference type="EMBL" id="MFD0763008.1"/>
    </source>
</evidence>
<accession>A0ABW2ZAL7</accession>
<organism evidence="1 2">
    <name type="scientific">Lutibacter aestuarii</name>
    <dbReference type="NCBI Taxonomy" id="861111"/>
    <lineage>
        <taxon>Bacteria</taxon>
        <taxon>Pseudomonadati</taxon>
        <taxon>Bacteroidota</taxon>
        <taxon>Flavobacteriia</taxon>
        <taxon>Flavobacteriales</taxon>
        <taxon>Flavobacteriaceae</taxon>
        <taxon>Lutibacter</taxon>
    </lineage>
</organism>
<gene>
    <name evidence="1" type="ORF">ACFQZW_13030</name>
</gene>
<comment type="caution">
    <text evidence="1">The sequence shown here is derived from an EMBL/GenBank/DDBJ whole genome shotgun (WGS) entry which is preliminary data.</text>
</comment>
<evidence type="ECO:0000313" key="2">
    <source>
        <dbReference type="Proteomes" id="UP001597032"/>
    </source>
</evidence>
<keyword evidence="2" id="KW-1185">Reference proteome</keyword>
<reference evidence="2" key="1">
    <citation type="journal article" date="2019" name="Int. J. Syst. Evol. Microbiol.">
        <title>The Global Catalogue of Microorganisms (GCM) 10K type strain sequencing project: providing services to taxonomists for standard genome sequencing and annotation.</title>
        <authorList>
            <consortium name="The Broad Institute Genomics Platform"/>
            <consortium name="The Broad Institute Genome Sequencing Center for Infectious Disease"/>
            <person name="Wu L."/>
            <person name="Ma J."/>
        </authorList>
    </citation>
    <scope>NUCLEOTIDE SEQUENCE [LARGE SCALE GENOMIC DNA]</scope>
    <source>
        <strain evidence="2">CCUG 60022</strain>
    </source>
</reference>
<protein>
    <submittedName>
        <fullName evidence="1">Uncharacterized protein</fullName>
    </submittedName>
</protein>
<dbReference type="EMBL" id="JBHTIC010000020">
    <property type="protein sequence ID" value="MFD0763008.1"/>
    <property type="molecule type" value="Genomic_DNA"/>
</dbReference>
<name>A0ABW2ZAL7_9FLAO</name>
<dbReference type="Proteomes" id="UP001597032">
    <property type="component" value="Unassembled WGS sequence"/>
</dbReference>